<keyword evidence="4 9" id="KW-0812">Transmembrane</keyword>
<evidence type="ECO:0000256" key="4">
    <source>
        <dbReference type="ARBA" id="ARBA00022692"/>
    </source>
</evidence>
<evidence type="ECO:0000313" key="12">
    <source>
        <dbReference type="Proteomes" id="UP000305948"/>
    </source>
</evidence>
<keyword evidence="7" id="KW-0496">Mitochondrion</keyword>
<keyword evidence="5" id="KW-0677">Repeat</keyword>
<keyword evidence="12" id="KW-1185">Reference proteome</keyword>
<evidence type="ECO:0000256" key="8">
    <source>
        <dbReference type="ARBA" id="ARBA00023136"/>
    </source>
</evidence>
<comment type="similarity">
    <text evidence="2 10">Belongs to the mitochondrial carrier (TC 2.A.29) family.</text>
</comment>
<dbReference type="Gene3D" id="1.50.40.10">
    <property type="entry name" value="Mitochondrial carrier domain"/>
    <property type="match status" value="1"/>
</dbReference>
<protein>
    <submittedName>
        <fullName evidence="11">Mitochondrial carrier</fullName>
    </submittedName>
</protein>
<feature type="repeat" description="Solcar" evidence="9">
    <location>
        <begin position="206"/>
        <end position="292"/>
    </location>
</feature>
<reference evidence="11 12" key="1">
    <citation type="journal article" date="2019" name="Nat. Ecol. Evol.">
        <title>Megaphylogeny resolves global patterns of mushroom evolution.</title>
        <authorList>
            <person name="Varga T."/>
            <person name="Krizsan K."/>
            <person name="Foldi C."/>
            <person name="Dima B."/>
            <person name="Sanchez-Garcia M."/>
            <person name="Sanchez-Ramirez S."/>
            <person name="Szollosi G.J."/>
            <person name="Szarkandi J.G."/>
            <person name="Papp V."/>
            <person name="Albert L."/>
            <person name="Andreopoulos W."/>
            <person name="Angelini C."/>
            <person name="Antonin V."/>
            <person name="Barry K.W."/>
            <person name="Bougher N.L."/>
            <person name="Buchanan P."/>
            <person name="Buyck B."/>
            <person name="Bense V."/>
            <person name="Catcheside P."/>
            <person name="Chovatia M."/>
            <person name="Cooper J."/>
            <person name="Damon W."/>
            <person name="Desjardin D."/>
            <person name="Finy P."/>
            <person name="Geml J."/>
            <person name="Haridas S."/>
            <person name="Hughes K."/>
            <person name="Justo A."/>
            <person name="Karasinski D."/>
            <person name="Kautmanova I."/>
            <person name="Kiss B."/>
            <person name="Kocsube S."/>
            <person name="Kotiranta H."/>
            <person name="LaButti K.M."/>
            <person name="Lechner B.E."/>
            <person name="Liimatainen K."/>
            <person name="Lipzen A."/>
            <person name="Lukacs Z."/>
            <person name="Mihaltcheva S."/>
            <person name="Morgado L.N."/>
            <person name="Niskanen T."/>
            <person name="Noordeloos M.E."/>
            <person name="Ohm R.A."/>
            <person name="Ortiz-Santana B."/>
            <person name="Ovrebo C."/>
            <person name="Racz N."/>
            <person name="Riley R."/>
            <person name="Savchenko A."/>
            <person name="Shiryaev A."/>
            <person name="Soop K."/>
            <person name="Spirin V."/>
            <person name="Szebenyi C."/>
            <person name="Tomsovsky M."/>
            <person name="Tulloss R.E."/>
            <person name="Uehling J."/>
            <person name="Grigoriev I.V."/>
            <person name="Vagvolgyi C."/>
            <person name="Papp T."/>
            <person name="Martin F.M."/>
            <person name="Miettinen O."/>
            <person name="Hibbett D.S."/>
            <person name="Nagy L.G."/>
        </authorList>
    </citation>
    <scope>NUCLEOTIDE SEQUENCE [LARGE SCALE GENOMIC DNA]</scope>
    <source>
        <strain evidence="11 12">OMC1185</strain>
    </source>
</reference>
<evidence type="ECO:0000256" key="9">
    <source>
        <dbReference type="PROSITE-ProRule" id="PRU00282"/>
    </source>
</evidence>
<dbReference type="EMBL" id="ML213512">
    <property type="protein sequence ID" value="TFK50901.1"/>
    <property type="molecule type" value="Genomic_DNA"/>
</dbReference>
<evidence type="ECO:0000256" key="1">
    <source>
        <dbReference type="ARBA" id="ARBA00004225"/>
    </source>
</evidence>
<evidence type="ECO:0000256" key="5">
    <source>
        <dbReference type="ARBA" id="ARBA00022737"/>
    </source>
</evidence>
<dbReference type="AlphaFoldDB" id="A0A5C3NAP2"/>
<dbReference type="GO" id="GO:0031966">
    <property type="term" value="C:mitochondrial membrane"/>
    <property type="evidence" value="ECO:0007669"/>
    <property type="project" value="UniProtKB-SubCell"/>
</dbReference>
<dbReference type="Pfam" id="PF00153">
    <property type="entry name" value="Mito_carr"/>
    <property type="match status" value="3"/>
</dbReference>
<evidence type="ECO:0000256" key="7">
    <source>
        <dbReference type="ARBA" id="ARBA00023128"/>
    </source>
</evidence>
<dbReference type="InterPro" id="IPR050567">
    <property type="entry name" value="Mitochondrial_Carrier"/>
</dbReference>
<dbReference type="PROSITE" id="PS50920">
    <property type="entry name" value="SOLCAR"/>
    <property type="match status" value="2"/>
</dbReference>
<keyword evidence="3 10" id="KW-0813">Transport</keyword>
<keyword evidence="8 9" id="KW-0472">Membrane</keyword>
<evidence type="ECO:0000256" key="6">
    <source>
        <dbReference type="ARBA" id="ARBA00022989"/>
    </source>
</evidence>
<evidence type="ECO:0000256" key="3">
    <source>
        <dbReference type="ARBA" id="ARBA00022448"/>
    </source>
</evidence>
<evidence type="ECO:0000256" key="2">
    <source>
        <dbReference type="ARBA" id="ARBA00006375"/>
    </source>
</evidence>
<dbReference type="Proteomes" id="UP000305948">
    <property type="component" value="Unassembled WGS sequence"/>
</dbReference>
<feature type="repeat" description="Solcar" evidence="9">
    <location>
        <begin position="4"/>
        <end position="90"/>
    </location>
</feature>
<name>A0A5C3NAP2_9AGAM</name>
<dbReference type="STRING" id="5364.A0A5C3NAP2"/>
<organism evidence="11 12">
    <name type="scientific">Heliocybe sulcata</name>
    <dbReference type="NCBI Taxonomy" id="5364"/>
    <lineage>
        <taxon>Eukaryota</taxon>
        <taxon>Fungi</taxon>
        <taxon>Dikarya</taxon>
        <taxon>Basidiomycota</taxon>
        <taxon>Agaricomycotina</taxon>
        <taxon>Agaricomycetes</taxon>
        <taxon>Gloeophyllales</taxon>
        <taxon>Gloeophyllaceae</taxon>
        <taxon>Heliocybe</taxon>
    </lineage>
</organism>
<proteinExistence type="inferred from homology"/>
<dbReference type="OrthoDB" id="14252at2759"/>
<dbReference type="InterPro" id="IPR023395">
    <property type="entry name" value="MCP_dom_sf"/>
</dbReference>
<sequence length="299" mass="32397">MASLEILNELAAGSVAGAAQVIVGQPLDTVKTRAQTAPKGQFKGPMDILMQTVRKEGVLALYKGRMLSPLIGIAGVNSLLFAAYGASKRIVSPFPELSLKEIALAGAMAGAANAILASPGSVLTATFEIVEMFKVRMQGQYGGPSDKRLSVVAREMWKEWGFRQGVMRGYWVTVAREIPAYAGFYSAFEFSKRRFSHKYGQQVPVWALLASGSTGGIAYWLACYPLDVIKSRVQLRPIPPTGNPFQYINAEFRAILGESGFVGLYRGLTPSHRDSIPAAASTFAAFELTREYLKELTGT</sequence>
<comment type="subcellular location">
    <subcellularLocation>
        <location evidence="1">Mitochondrion membrane</location>
        <topology evidence="1">Multi-pass membrane protein</topology>
    </subcellularLocation>
</comment>
<dbReference type="PANTHER" id="PTHR45624">
    <property type="entry name" value="MITOCHONDRIAL BASIC AMINO ACIDS TRANSPORTER-RELATED"/>
    <property type="match status" value="1"/>
</dbReference>
<accession>A0A5C3NAP2</accession>
<dbReference type="GO" id="GO:0000064">
    <property type="term" value="F:L-ornithine transmembrane transporter activity"/>
    <property type="evidence" value="ECO:0007669"/>
    <property type="project" value="TreeGrafter"/>
</dbReference>
<evidence type="ECO:0000256" key="10">
    <source>
        <dbReference type="RuleBase" id="RU000488"/>
    </source>
</evidence>
<dbReference type="GO" id="GO:1990575">
    <property type="term" value="P:mitochondrial L-ornithine transmembrane transport"/>
    <property type="evidence" value="ECO:0007669"/>
    <property type="project" value="TreeGrafter"/>
</dbReference>
<gene>
    <name evidence="11" type="ORF">OE88DRAFT_1630290</name>
</gene>
<evidence type="ECO:0000313" key="11">
    <source>
        <dbReference type="EMBL" id="TFK50901.1"/>
    </source>
</evidence>
<keyword evidence="6" id="KW-1133">Transmembrane helix</keyword>
<dbReference type="SUPFAM" id="SSF103506">
    <property type="entry name" value="Mitochondrial carrier"/>
    <property type="match status" value="1"/>
</dbReference>
<dbReference type="InterPro" id="IPR018108">
    <property type="entry name" value="MCP_transmembrane"/>
</dbReference>
<dbReference type="PANTHER" id="PTHR45624:SF45">
    <property type="entry name" value="MITOCHONDRIAL CARRIER"/>
    <property type="match status" value="1"/>
</dbReference>